<keyword evidence="2" id="KW-0560">Oxidoreductase</keyword>
<keyword evidence="3" id="KW-1185">Reference proteome</keyword>
<gene>
    <name evidence="2" type="ORF">GTP77_22065</name>
</gene>
<dbReference type="InterPro" id="IPR007138">
    <property type="entry name" value="ABM_dom"/>
</dbReference>
<dbReference type="Proteomes" id="UP000450676">
    <property type="component" value="Unassembled WGS sequence"/>
</dbReference>
<accession>A0A7X4HH22</accession>
<evidence type="ECO:0000313" key="2">
    <source>
        <dbReference type="EMBL" id="MYN10010.1"/>
    </source>
</evidence>
<evidence type="ECO:0000259" key="1">
    <source>
        <dbReference type="PROSITE" id="PS51725"/>
    </source>
</evidence>
<dbReference type="Pfam" id="PF03992">
    <property type="entry name" value="ABM"/>
    <property type="match status" value="1"/>
</dbReference>
<keyword evidence="2" id="KW-0503">Monooxygenase</keyword>
<reference evidence="2 3" key="1">
    <citation type="submission" date="2019-12" db="EMBL/GenBank/DDBJ databases">
        <title>Novel species isolated from a subtropical stream in China.</title>
        <authorList>
            <person name="Lu H."/>
        </authorList>
    </citation>
    <scope>NUCLEOTIDE SEQUENCE [LARGE SCALE GENOMIC DNA]</scope>
    <source>
        <strain evidence="2 3">FT127W</strain>
    </source>
</reference>
<organism evidence="2 3">
    <name type="scientific">Pseudoduganella aquatica</name>
    <dbReference type="NCBI Taxonomy" id="2660641"/>
    <lineage>
        <taxon>Bacteria</taxon>
        <taxon>Pseudomonadati</taxon>
        <taxon>Pseudomonadota</taxon>
        <taxon>Betaproteobacteria</taxon>
        <taxon>Burkholderiales</taxon>
        <taxon>Oxalobacteraceae</taxon>
        <taxon>Telluria group</taxon>
        <taxon>Pseudoduganella</taxon>
    </lineage>
</organism>
<dbReference type="EMBL" id="WWCU01000030">
    <property type="protein sequence ID" value="MYN10010.1"/>
    <property type="molecule type" value="Genomic_DNA"/>
</dbReference>
<dbReference type="RefSeq" id="WP_161074302.1">
    <property type="nucleotide sequence ID" value="NZ_CP086370.1"/>
</dbReference>
<evidence type="ECO:0000313" key="3">
    <source>
        <dbReference type="Proteomes" id="UP000450676"/>
    </source>
</evidence>
<comment type="caution">
    <text evidence="2">The sequence shown here is derived from an EMBL/GenBank/DDBJ whole genome shotgun (WGS) entry which is preliminary data.</text>
</comment>
<protein>
    <submittedName>
        <fullName evidence="2">Antibiotic biosynthesis monooxygenase</fullName>
    </submittedName>
</protein>
<dbReference type="AlphaFoldDB" id="A0A7X4HH22"/>
<dbReference type="GO" id="GO:0004497">
    <property type="term" value="F:monooxygenase activity"/>
    <property type="evidence" value="ECO:0007669"/>
    <property type="project" value="UniProtKB-KW"/>
</dbReference>
<feature type="domain" description="ABM" evidence="1">
    <location>
        <begin position="5"/>
        <end position="95"/>
    </location>
</feature>
<dbReference type="Gene3D" id="3.30.70.100">
    <property type="match status" value="1"/>
</dbReference>
<dbReference type="InterPro" id="IPR011008">
    <property type="entry name" value="Dimeric_a/b-barrel"/>
</dbReference>
<name>A0A7X4HH22_9BURK</name>
<dbReference type="PROSITE" id="PS51725">
    <property type="entry name" value="ABM"/>
    <property type="match status" value="1"/>
</dbReference>
<dbReference type="SUPFAM" id="SSF54909">
    <property type="entry name" value="Dimeric alpha+beta barrel"/>
    <property type="match status" value="1"/>
</dbReference>
<proteinExistence type="predicted"/>
<sequence length="108" mass="12732">MSDHIAFVVRLSSKPEVRERFRTELFNVVNRMKDEPDFINTWVHEDANDPNTFVLYETWACTREYFLATHLAKDYRVQYEALLPEMLAKERSIDFLNIIAAYPGRSAS</sequence>